<proteinExistence type="predicted"/>
<name>B4PV17_DROYA</name>
<dbReference type="Proteomes" id="UP000002282">
    <property type="component" value="Chromosome 3R"/>
</dbReference>
<dbReference type="InterPro" id="IPR036961">
    <property type="entry name" value="Kinesin_motor_dom_sf"/>
</dbReference>
<keyword evidence="2" id="KW-0067">ATP-binding</keyword>
<reference evidence="3 4" key="2">
    <citation type="journal article" date="2007" name="PLoS Biol.">
        <title>Principles of genome evolution in the Drosophila melanogaster species group.</title>
        <authorList>
            <person name="Ranz J.M."/>
            <person name="Maurin D."/>
            <person name="Chan Y.S."/>
            <person name="von Grotthuss M."/>
            <person name="Hillier L.W."/>
            <person name="Roote J."/>
            <person name="Ashburner M."/>
            <person name="Bergman C.M."/>
        </authorList>
    </citation>
    <scope>NUCLEOTIDE SEQUENCE [LARGE SCALE GENOMIC DNA]</scope>
    <source>
        <strain evidence="4">Tai18E2 / Tucson 14021-0261.01</strain>
    </source>
</reference>
<dbReference type="SUPFAM" id="SSF52540">
    <property type="entry name" value="P-loop containing nucleoside triphosphate hydrolases"/>
    <property type="match status" value="1"/>
</dbReference>
<gene>
    <name evidence="3" type="primary">Dyak\GE23529</name>
    <name evidence="3" type="synonym">dyak_GLEANR_7309</name>
    <name evidence="3" type="synonym">GE23529</name>
    <name evidence="3" type="ORF">Dyak_GE23529</name>
</gene>
<evidence type="ECO:0008006" key="5">
    <source>
        <dbReference type="Google" id="ProtNLM"/>
    </source>
</evidence>
<keyword evidence="4" id="KW-1185">Reference proteome</keyword>
<evidence type="ECO:0000256" key="1">
    <source>
        <dbReference type="ARBA" id="ARBA00022741"/>
    </source>
</evidence>
<sequence length="467" mass="53812">MLCSPATKCPHPGEMRVYLFRKLLTSPTDLQLEVSAEAISEVLDQVLNGRTSTIFSCGGMPINHGADPSDVVSRILGELFTRIYELETNMEVHVSVRYVQLNGESNDLVVSLKGCNRRSTRDHFVATSRGVHTYIARVMDKVAAGGVYPHLIFTVHVKQTNGDQLRKCCGRLQLVHLQQLKEDSPPLESDTPLDTLINLFQALASSPKTHIRYYNIRLTRILNQLMGNGSRTVIINYTDPPKSSDHLVAPAPTPSPNSNVLVPSEVWRRVLRQERAKYRCLRNKALGIVVDKEELLRFLESLEAGDSSKQDLMTSEIDLEQQLEQKMLEIRSEAEMSIEKLKDLQTDIDYLTERNCHLEQQLDVKNCQLIRQSNLLLSVHMELRDQTRKFQDKIAEYTDMFQGMWQRQSLDIQDHERRQLRQLFELFDSMCQSMQRWWHRKAMRLPRQDADEHDAYSRKSPLEEPSL</sequence>
<dbReference type="OrthoDB" id="7855676at2759"/>
<dbReference type="HOGENOM" id="CLU_047466_0_0_1"/>
<dbReference type="GO" id="GO:0005524">
    <property type="term" value="F:ATP binding"/>
    <property type="evidence" value="ECO:0007669"/>
    <property type="project" value="UniProtKB-KW"/>
</dbReference>
<evidence type="ECO:0000256" key="2">
    <source>
        <dbReference type="ARBA" id="ARBA00022840"/>
    </source>
</evidence>
<evidence type="ECO:0000313" key="3">
    <source>
        <dbReference type="EMBL" id="EDW98866.1"/>
    </source>
</evidence>
<keyword evidence="1" id="KW-0547">Nucleotide-binding</keyword>
<organism evidence="3 4">
    <name type="scientific">Drosophila yakuba</name>
    <name type="common">Fruit fly</name>
    <dbReference type="NCBI Taxonomy" id="7245"/>
    <lineage>
        <taxon>Eukaryota</taxon>
        <taxon>Metazoa</taxon>
        <taxon>Ecdysozoa</taxon>
        <taxon>Arthropoda</taxon>
        <taxon>Hexapoda</taxon>
        <taxon>Insecta</taxon>
        <taxon>Pterygota</taxon>
        <taxon>Neoptera</taxon>
        <taxon>Endopterygota</taxon>
        <taxon>Diptera</taxon>
        <taxon>Brachycera</taxon>
        <taxon>Muscomorpha</taxon>
        <taxon>Ephydroidea</taxon>
        <taxon>Drosophilidae</taxon>
        <taxon>Drosophila</taxon>
        <taxon>Sophophora</taxon>
    </lineage>
</organism>
<dbReference type="EMBL" id="CM000160">
    <property type="protein sequence ID" value="EDW98866.1"/>
    <property type="molecule type" value="Genomic_DNA"/>
</dbReference>
<reference evidence="3 4" key="1">
    <citation type="journal article" date="2007" name="Nature">
        <title>Evolution of genes and genomes on the Drosophila phylogeny.</title>
        <authorList>
            <consortium name="Drosophila 12 Genomes Consortium"/>
            <person name="Clark A.G."/>
            <person name="Eisen M.B."/>
            <person name="Smith D.R."/>
            <person name="Bergman C.M."/>
            <person name="Oliver B."/>
            <person name="Markow T.A."/>
            <person name="Kaufman T.C."/>
            <person name="Kellis M."/>
            <person name="Gelbart W."/>
            <person name="Iyer V.N."/>
            <person name="Pollard D.A."/>
            <person name="Sackton T.B."/>
            <person name="Larracuente A.M."/>
            <person name="Singh N.D."/>
            <person name="Abad J.P."/>
            <person name="Abt D.N."/>
            <person name="Adryan B."/>
            <person name="Aguade M."/>
            <person name="Akashi H."/>
            <person name="Anderson W.W."/>
            <person name="Aquadro C.F."/>
            <person name="Ardell D.H."/>
            <person name="Arguello R."/>
            <person name="Artieri C.G."/>
            <person name="Barbash D.A."/>
            <person name="Barker D."/>
            <person name="Barsanti P."/>
            <person name="Batterham P."/>
            <person name="Batzoglou S."/>
            <person name="Begun D."/>
            <person name="Bhutkar A."/>
            <person name="Blanco E."/>
            <person name="Bosak S.A."/>
            <person name="Bradley R.K."/>
            <person name="Brand A.D."/>
            <person name="Brent M.R."/>
            <person name="Brooks A.N."/>
            <person name="Brown R.H."/>
            <person name="Butlin R.K."/>
            <person name="Caggese C."/>
            <person name="Calvi B.R."/>
            <person name="Bernardo de Carvalho A."/>
            <person name="Caspi A."/>
            <person name="Castrezana S."/>
            <person name="Celniker S.E."/>
            <person name="Chang J.L."/>
            <person name="Chapple C."/>
            <person name="Chatterji S."/>
            <person name="Chinwalla A."/>
            <person name="Civetta A."/>
            <person name="Clifton S.W."/>
            <person name="Comeron J.M."/>
            <person name="Costello J.C."/>
            <person name="Coyne J.A."/>
            <person name="Daub J."/>
            <person name="David R.G."/>
            <person name="Delcher A.L."/>
            <person name="Delehaunty K."/>
            <person name="Do C.B."/>
            <person name="Ebling H."/>
            <person name="Edwards K."/>
            <person name="Eickbush T."/>
            <person name="Evans J.D."/>
            <person name="Filipski A."/>
            <person name="Findeiss S."/>
            <person name="Freyhult E."/>
            <person name="Fulton L."/>
            <person name="Fulton R."/>
            <person name="Garcia A.C."/>
            <person name="Gardiner A."/>
            <person name="Garfield D.A."/>
            <person name="Garvin B.E."/>
            <person name="Gibson G."/>
            <person name="Gilbert D."/>
            <person name="Gnerre S."/>
            <person name="Godfrey J."/>
            <person name="Good R."/>
            <person name="Gotea V."/>
            <person name="Gravely B."/>
            <person name="Greenberg A.J."/>
            <person name="Griffiths-Jones S."/>
            <person name="Gross S."/>
            <person name="Guigo R."/>
            <person name="Gustafson E.A."/>
            <person name="Haerty W."/>
            <person name="Hahn M.W."/>
            <person name="Halligan D.L."/>
            <person name="Halpern A.L."/>
            <person name="Halter G.M."/>
            <person name="Han M.V."/>
            <person name="Heger A."/>
            <person name="Hillier L."/>
            <person name="Hinrichs A.S."/>
            <person name="Holmes I."/>
            <person name="Hoskins R.A."/>
            <person name="Hubisz M.J."/>
            <person name="Hultmark D."/>
            <person name="Huntley M.A."/>
            <person name="Jaffe D.B."/>
            <person name="Jagadeeshan S."/>
            <person name="Jeck W.R."/>
            <person name="Johnson J."/>
            <person name="Jones C.D."/>
            <person name="Jordan W.C."/>
            <person name="Karpen G.H."/>
            <person name="Kataoka E."/>
            <person name="Keightley P.D."/>
            <person name="Kheradpour P."/>
            <person name="Kirkness E.F."/>
            <person name="Koerich L.B."/>
            <person name="Kristiansen K."/>
            <person name="Kudrna D."/>
            <person name="Kulathinal R.J."/>
            <person name="Kumar S."/>
            <person name="Kwok R."/>
            <person name="Lander E."/>
            <person name="Langley C.H."/>
            <person name="Lapoint R."/>
            <person name="Lazzaro B.P."/>
            <person name="Lee S.J."/>
            <person name="Levesque L."/>
            <person name="Li R."/>
            <person name="Lin C.F."/>
            <person name="Lin M.F."/>
            <person name="Lindblad-Toh K."/>
            <person name="Llopart A."/>
            <person name="Long M."/>
            <person name="Low L."/>
            <person name="Lozovsky E."/>
            <person name="Lu J."/>
            <person name="Luo M."/>
            <person name="Machado C.A."/>
            <person name="Makalowski W."/>
            <person name="Marzo M."/>
            <person name="Matsuda M."/>
            <person name="Matzkin L."/>
            <person name="McAllister B."/>
            <person name="McBride C.S."/>
            <person name="McKernan B."/>
            <person name="McKernan K."/>
            <person name="Mendez-Lago M."/>
            <person name="Minx P."/>
            <person name="Mollenhauer M.U."/>
            <person name="Montooth K."/>
            <person name="Mount S.M."/>
            <person name="Mu X."/>
            <person name="Myers E."/>
            <person name="Negre B."/>
            <person name="Newfeld S."/>
            <person name="Nielsen R."/>
            <person name="Noor M.A."/>
            <person name="O'Grady P."/>
            <person name="Pachter L."/>
            <person name="Papaceit M."/>
            <person name="Parisi M.J."/>
            <person name="Parisi M."/>
            <person name="Parts L."/>
            <person name="Pedersen J.S."/>
            <person name="Pesole G."/>
            <person name="Phillippy A.M."/>
            <person name="Ponting C.P."/>
            <person name="Pop M."/>
            <person name="Porcelli D."/>
            <person name="Powell J.R."/>
            <person name="Prohaska S."/>
            <person name="Pruitt K."/>
            <person name="Puig M."/>
            <person name="Quesneville H."/>
            <person name="Ram K.R."/>
            <person name="Rand D."/>
            <person name="Rasmussen M.D."/>
            <person name="Reed L.K."/>
            <person name="Reenan R."/>
            <person name="Reily A."/>
            <person name="Remington K.A."/>
            <person name="Rieger T.T."/>
            <person name="Ritchie M.G."/>
            <person name="Robin C."/>
            <person name="Rogers Y.H."/>
            <person name="Rohde C."/>
            <person name="Rozas J."/>
            <person name="Rubenfield M.J."/>
            <person name="Ruiz A."/>
            <person name="Russo S."/>
            <person name="Salzberg S.L."/>
            <person name="Sanchez-Gracia A."/>
            <person name="Saranga D.J."/>
            <person name="Sato H."/>
            <person name="Schaeffer S.W."/>
            <person name="Schatz M.C."/>
            <person name="Schlenke T."/>
            <person name="Schwartz R."/>
            <person name="Segarra C."/>
            <person name="Singh R.S."/>
            <person name="Sirot L."/>
            <person name="Sirota M."/>
            <person name="Sisneros N.B."/>
            <person name="Smith C.D."/>
            <person name="Smith T.F."/>
            <person name="Spieth J."/>
            <person name="Stage D.E."/>
            <person name="Stark A."/>
            <person name="Stephan W."/>
            <person name="Strausberg R.L."/>
            <person name="Strempel S."/>
            <person name="Sturgill D."/>
            <person name="Sutton G."/>
            <person name="Sutton G.G."/>
            <person name="Tao W."/>
            <person name="Teichmann S."/>
            <person name="Tobari Y.N."/>
            <person name="Tomimura Y."/>
            <person name="Tsolas J.M."/>
            <person name="Valente V.L."/>
            <person name="Venter E."/>
            <person name="Venter J.C."/>
            <person name="Vicario S."/>
            <person name="Vieira F.G."/>
            <person name="Vilella A.J."/>
            <person name="Villasante A."/>
            <person name="Walenz B."/>
            <person name="Wang J."/>
            <person name="Wasserman M."/>
            <person name="Watts T."/>
            <person name="Wilson D."/>
            <person name="Wilson R.K."/>
            <person name="Wing R.A."/>
            <person name="Wolfner M.F."/>
            <person name="Wong A."/>
            <person name="Wong G.K."/>
            <person name="Wu C.I."/>
            <person name="Wu G."/>
            <person name="Yamamoto D."/>
            <person name="Yang H.P."/>
            <person name="Yang S.P."/>
            <person name="Yorke J.A."/>
            <person name="Yoshida K."/>
            <person name="Zdobnov E."/>
            <person name="Zhang P."/>
            <person name="Zhang Y."/>
            <person name="Zimin A.V."/>
            <person name="Baldwin J."/>
            <person name="Abdouelleil A."/>
            <person name="Abdulkadir J."/>
            <person name="Abebe A."/>
            <person name="Abera B."/>
            <person name="Abreu J."/>
            <person name="Acer S.C."/>
            <person name="Aftuck L."/>
            <person name="Alexander A."/>
            <person name="An P."/>
            <person name="Anderson E."/>
            <person name="Anderson S."/>
            <person name="Arachi H."/>
            <person name="Azer M."/>
            <person name="Bachantsang P."/>
            <person name="Barry A."/>
            <person name="Bayul T."/>
            <person name="Berlin A."/>
            <person name="Bessette D."/>
            <person name="Bloom T."/>
            <person name="Blye J."/>
            <person name="Boguslavskiy L."/>
            <person name="Bonnet C."/>
            <person name="Boukhgalter B."/>
            <person name="Bourzgui I."/>
            <person name="Brown A."/>
            <person name="Cahill P."/>
            <person name="Channer S."/>
            <person name="Cheshatsang Y."/>
            <person name="Chuda L."/>
            <person name="Citroen M."/>
            <person name="Collymore A."/>
            <person name="Cooke P."/>
            <person name="Costello M."/>
            <person name="D'Aco K."/>
            <person name="Daza R."/>
            <person name="De Haan G."/>
            <person name="DeGray S."/>
            <person name="DeMaso C."/>
            <person name="Dhargay N."/>
            <person name="Dooley K."/>
            <person name="Dooley E."/>
            <person name="Doricent M."/>
            <person name="Dorje P."/>
            <person name="Dorjee K."/>
            <person name="Dupes A."/>
            <person name="Elong R."/>
            <person name="Falk J."/>
            <person name="Farina A."/>
            <person name="Faro S."/>
            <person name="Ferguson D."/>
            <person name="Fisher S."/>
            <person name="Foley C.D."/>
            <person name="Franke A."/>
            <person name="Friedrich D."/>
            <person name="Gadbois L."/>
            <person name="Gearin G."/>
            <person name="Gearin C.R."/>
            <person name="Giannoukos G."/>
            <person name="Goode T."/>
            <person name="Graham J."/>
            <person name="Grandbois E."/>
            <person name="Grewal S."/>
            <person name="Gyaltsen K."/>
            <person name="Hafez N."/>
            <person name="Hagos B."/>
            <person name="Hall J."/>
            <person name="Henson C."/>
            <person name="Hollinger A."/>
            <person name="Honan T."/>
            <person name="Huard M.D."/>
            <person name="Hughes L."/>
            <person name="Hurhula B."/>
            <person name="Husby M.E."/>
            <person name="Kamat A."/>
            <person name="Kanga B."/>
            <person name="Kashin S."/>
            <person name="Khazanovich D."/>
            <person name="Kisner P."/>
            <person name="Lance K."/>
            <person name="Lara M."/>
            <person name="Lee W."/>
            <person name="Lennon N."/>
            <person name="Letendre F."/>
            <person name="LeVine R."/>
            <person name="Lipovsky A."/>
            <person name="Liu X."/>
            <person name="Liu J."/>
            <person name="Liu S."/>
            <person name="Lokyitsang T."/>
            <person name="Lokyitsang Y."/>
            <person name="Lubonja R."/>
            <person name="Lui A."/>
            <person name="MacDonald P."/>
            <person name="Magnisalis V."/>
            <person name="Maru K."/>
            <person name="Matthews C."/>
            <person name="McCusker W."/>
            <person name="McDonough S."/>
            <person name="Mehta T."/>
            <person name="Meldrim J."/>
            <person name="Meneus L."/>
            <person name="Mihai O."/>
            <person name="Mihalev A."/>
            <person name="Mihova T."/>
            <person name="Mittelman R."/>
            <person name="Mlenga V."/>
            <person name="Montmayeur A."/>
            <person name="Mulrain L."/>
            <person name="Navidi A."/>
            <person name="Naylor J."/>
            <person name="Negash T."/>
            <person name="Nguyen T."/>
            <person name="Nguyen N."/>
            <person name="Nicol R."/>
            <person name="Norbu C."/>
            <person name="Norbu N."/>
            <person name="Novod N."/>
            <person name="O'Neill B."/>
            <person name="Osman S."/>
            <person name="Markiewicz E."/>
            <person name="Oyono O.L."/>
            <person name="Patti C."/>
            <person name="Phunkhang P."/>
            <person name="Pierre F."/>
            <person name="Priest M."/>
            <person name="Raghuraman S."/>
            <person name="Rege F."/>
            <person name="Reyes R."/>
            <person name="Rise C."/>
            <person name="Rogov P."/>
            <person name="Ross K."/>
            <person name="Ryan E."/>
            <person name="Settipalli S."/>
            <person name="Shea T."/>
            <person name="Sherpa N."/>
            <person name="Shi L."/>
            <person name="Shih D."/>
            <person name="Sparrow T."/>
            <person name="Spaulding J."/>
            <person name="Stalker J."/>
            <person name="Stange-Thomann N."/>
            <person name="Stavropoulos S."/>
            <person name="Stone C."/>
            <person name="Strader C."/>
            <person name="Tesfaye S."/>
            <person name="Thomson T."/>
            <person name="Thoulutsang Y."/>
            <person name="Thoulutsang D."/>
            <person name="Topham K."/>
            <person name="Topping I."/>
            <person name="Tsamla T."/>
            <person name="Vassiliev H."/>
            <person name="Vo A."/>
            <person name="Wangchuk T."/>
            <person name="Wangdi T."/>
            <person name="Weiand M."/>
            <person name="Wilkinson J."/>
            <person name="Wilson A."/>
            <person name="Yadav S."/>
            <person name="Young G."/>
            <person name="Yu Q."/>
            <person name="Zembek L."/>
            <person name="Zhong D."/>
            <person name="Zimmer A."/>
            <person name="Zwirko Z."/>
            <person name="Jaffe D.B."/>
            <person name="Alvarez P."/>
            <person name="Brockman W."/>
            <person name="Butler J."/>
            <person name="Chin C."/>
            <person name="Gnerre S."/>
            <person name="Grabherr M."/>
            <person name="Kleber M."/>
            <person name="Mauceli E."/>
            <person name="MacCallum I."/>
        </authorList>
    </citation>
    <scope>NUCLEOTIDE SEQUENCE [LARGE SCALE GENOMIC DNA]</scope>
    <source>
        <strain evidence="4">Tai18E2 / Tucson 14021-0261.01</strain>
    </source>
</reference>
<dbReference type="AlphaFoldDB" id="B4PV17"/>
<protein>
    <recommendedName>
        <fullName evidence="5">Kinesin motor domain-containing protein</fullName>
    </recommendedName>
</protein>
<dbReference type="eggNOG" id="KOG0240">
    <property type="taxonomic scope" value="Eukaryota"/>
</dbReference>
<dbReference type="Gene3D" id="3.40.850.10">
    <property type="entry name" value="Kinesin motor domain"/>
    <property type="match status" value="1"/>
</dbReference>
<dbReference type="PhylomeDB" id="B4PV17"/>
<accession>B4PV17</accession>
<dbReference type="KEGG" id="dya:Dyak_GE23529"/>
<dbReference type="OMA" id="RYYNIRL"/>
<dbReference type="InterPro" id="IPR027417">
    <property type="entry name" value="P-loop_NTPase"/>
</dbReference>
<evidence type="ECO:0000313" key="4">
    <source>
        <dbReference type="Proteomes" id="UP000002282"/>
    </source>
</evidence>